<dbReference type="InterPro" id="IPR036361">
    <property type="entry name" value="SAP_dom_sf"/>
</dbReference>
<evidence type="ECO:0000313" key="4">
    <source>
        <dbReference type="Proteomes" id="UP000309992"/>
    </source>
</evidence>
<feature type="compositionally biased region" description="Basic and acidic residues" evidence="1">
    <location>
        <begin position="55"/>
        <end position="64"/>
    </location>
</feature>
<feature type="compositionally biased region" description="Basic and acidic residues" evidence="1">
    <location>
        <begin position="23"/>
        <end position="39"/>
    </location>
</feature>
<dbReference type="RefSeq" id="WP_137096115.1">
    <property type="nucleotide sequence ID" value="NZ_SWMS01000014.1"/>
</dbReference>
<organism evidence="3 4">
    <name type="scientific">Prauserella endophytica</name>
    <dbReference type="NCBI Taxonomy" id="1592324"/>
    <lineage>
        <taxon>Bacteria</taxon>
        <taxon>Bacillati</taxon>
        <taxon>Actinomycetota</taxon>
        <taxon>Actinomycetes</taxon>
        <taxon>Pseudonocardiales</taxon>
        <taxon>Pseudonocardiaceae</taxon>
        <taxon>Prauserella</taxon>
        <taxon>Prauserella coralliicola group</taxon>
    </lineage>
</organism>
<feature type="compositionally biased region" description="Polar residues" evidence="1">
    <location>
        <begin position="10"/>
        <end position="20"/>
    </location>
</feature>
<sequence>MDDGNVGYAETTQGLTQQGAEQDEPRLFDEQAEGERSEGGDEQPAEQGEQGAVSPDEHSLDELKSMAGELGLPTSGTKAELAERVNAKLAE</sequence>
<keyword evidence="4" id="KW-1185">Reference proteome</keyword>
<dbReference type="PROSITE" id="PS50800">
    <property type="entry name" value="SAP"/>
    <property type="match status" value="1"/>
</dbReference>
<protein>
    <recommendedName>
        <fullName evidence="2">SAP domain-containing protein</fullName>
    </recommendedName>
</protein>
<evidence type="ECO:0000256" key="1">
    <source>
        <dbReference type="SAM" id="MobiDB-lite"/>
    </source>
</evidence>
<evidence type="ECO:0000313" key="3">
    <source>
        <dbReference type="EMBL" id="TKG66924.1"/>
    </source>
</evidence>
<dbReference type="SUPFAM" id="SSF68906">
    <property type="entry name" value="SAP domain"/>
    <property type="match status" value="1"/>
</dbReference>
<name>A0ABY2S053_9PSEU</name>
<gene>
    <name evidence="3" type="ORF">FCN18_23720</name>
</gene>
<feature type="region of interest" description="Disordered" evidence="1">
    <location>
        <begin position="1"/>
        <end position="79"/>
    </location>
</feature>
<feature type="domain" description="SAP" evidence="2">
    <location>
        <begin position="55"/>
        <end position="89"/>
    </location>
</feature>
<dbReference type="EMBL" id="SWMS01000014">
    <property type="protein sequence ID" value="TKG66924.1"/>
    <property type="molecule type" value="Genomic_DNA"/>
</dbReference>
<accession>A0ABY2S053</accession>
<proteinExistence type="predicted"/>
<dbReference type="Pfam" id="PF02037">
    <property type="entry name" value="SAP"/>
    <property type="match status" value="1"/>
</dbReference>
<evidence type="ECO:0000259" key="2">
    <source>
        <dbReference type="PROSITE" id="PS50800"/>
    </source>
</evidence>
<comment type="caution">
    <text evidence="3">The sequence shown here is derived from an EMBL/GenBank/DDBJ whole genome shotgun (WGS) entry which is preliminary data.</text>
</comment>
<dbReference type="Gene3D" id="1.10.720.30">
    <property type="entry name" value="SAP domain"/>
    <property type="match status" value="1"/>
</dbReference>
<dbReference type="Proteomes" id="UP000309992">
    <property type="component" value="Unassembled WGS sequence"/>
</dbReference>
<dbReference type="InterPro" id="IPR003034">
    <property type="entry name" value="SAP_dom"/>
</dbReference>
<reference evidence="3 4" key="1">
    <citation type="journal article" date="2015" name="Antonie Van Leeuwenhoek">
        <title>Prauserella endophytica sp. nov., an endophytic actinobacterium isolated from Tamarix taklamakanensis.</title>
        <authorList>
            <person name="Liu J.M."/>
            <person name="Habden X."/>
            <person name="Guo L."/>
            <person name="Tuo L."/>
            <person name="Jiang Z.K."/>
            <person name="Liu S.W."/>
            <person name="Liu X.F."/>
            <person name="Chen L."/>
            <person name="Li R.F."/>
            <person name="Zhang Y.Q."/>
            <person name="Sun C.H."/>
        </authorList>
    </citation>
    <scope>NUCLEOTIDE SEQUENCE [LARGE SCALE GENOMIC DNA]</scope>
    <source>
        <strain evidence="3 4">CGMCC 4.7182</strain>
    </source>
</reference>